<proteinExistence type="predicted"/>
<dbReference type="EMBL" id="CAXDID020000186">
    <property type="protein sequence ID" value="CAL6051032.1"/>
    <property type="molecule type" value="Genomic_DNA"/>
</dbReference>
<sequence length="165" mass="19081">MPMYSSEENRVFKRFQLTFVCPDFVLDGAIQVNIEQDDLKLVPEGELSTDILNLNDNSVNAKLFGQLYSKYGYAEALNADIVSAEPRYRSIAIRYCERKAKSQPKCSQKNRLQEFMRLFKGQTMDKRKLFSELLAHCGEGADKMFYQMLNAGWVIHKGKQVYKVM</sequence>
<keyword evidence="3" id="KW-1185">Reference proteome</keyword>
<accession>A0AA86Q644</accession>
<evidence type="ECO:0000313" key="1">
    <source>
        <dbReference type="EMBL" id="CAI9946772.1"/>
    </source>
</evidence>
<gene>
    <name evidence="1" type="ORF">HINF_LOCUS34417</name>
    <name evidence="2" type="ORF">HINF_LOCUS44176</name>
</gene>
<comment type="caution">
    <text evidence="1">The sequence shown here is derived from an EMBL/GenBank/DDBJ whole genome shotgun (WGS) entry which is preliminary data.</text>
</comment>
<dbReference type="EMBL" id="CATOUU010000764">
    <property type="protein sequence ID" value="CAI9946772.1"/>
    <property type="molecule type" value="Genomic_DNA"/>
</dbReference>
<dbReference type="Proteomes" id="UP001642409">
    <property type="component" value="Unassembled WGS sequence"/>
</dbReference>
<protein>
    <submittedName>
        <fullName evidence="2">Hypothetical_protein</fullName>
    </submittedName>
</protein>
<name>A0AA86Q644_9EUKA</name>
<organism evidence="1">
    <name type="scientific">Hexamita inflata</name>
    <dbReference type="NCBI Taxonomy" id="28002"/>
    <lineage>
        <taxon>Eukaryota</taxon>
        <taxon>Metamonada</taxon>
        <taxon>Diplomonadida</taxon>
        <taxon>Hexamitidae</taxon>
        <taxon>Hexamitinae</taxon>
        <taxon>Hexamita</taxon>
    </lineage>
</organism>
<dbReference type="AlphaFoldDB" id="A0AA86Q644"/>
<evidence type="ECO:0000313" key="2">
    <source>
        <dbReference type="EMBL" id="CAL6051032.1"/>
    </source>
</evidence>
<evidence type="ECO:0000313" key="3">
    <source>
        <dbReference type="Proteomes" id="UP001642409"/>
    </source>
</evidence>
<reference evidence="2 3" key="2">
    <citation type="submission" date="2024-07" db="EMBL/GenBank/DDBJ databases">
        <authorList>
            <person name="Akdeniz Z."/>
        </authorList>
    </citation>
    <scope>NUCLEOTIDE SEQUENCE [LARGE SCALE GENOMIC DNA]</scope>
</reference>
<reference evidence="1" key="1">
    <citation type="submission" date="2023-06" db="EMBL/GenBank/DDBJ databases">
        <authorList>
            <person name="Kurt Z."/>
        </authorList>
    </citation>
    <scope>NUCLEOTIDE SEQUENCE</scope>
</reference>